<keyword evidence="1" id="KW-0732">Signal</keyword>
<organism evidence="2 3">
    <name type="scientific">Pocillopora meandrina</name>
    <dbReference type="NCBI Taxonomy" id="46732"/>
    <lineage>
        <taxon>Eukaryota</taxon>
        <taxon>Metazoa</taxon>
        <taxon>Cnidaria</taxon>
        <taxon>Anthozoa</taxon>
        <taxon>Hexacorallia</taxon>
        <taxon>Scleractinia</taxon>
        <taxon>Astrocoeniina</taxon>
        <taxon>Pocilloporidae</taxon>
        <taxon>Pocillopora</taxon>
    </lineage>
</organism>
<name>A0AAU9XCK3_9CNID</name>
<dbReference type="EMBL" id="CALNXJ010000038">
    <property type="protein sequence ID" value="CAH3143717.1"/>
    <property type="molecule type" value="Genomic_DNA"/>
</dbReference>
<dbReference type="Proteomes" id="UP001159428">
    <property type="component" value="Unassembled WGS sequence"/>
</dbReference>
<evidence type="ECO:0000313" key="2">
    <source>
        <dbReference type="EMBL" id="CAH3143717.1"/>
    </source>
</evidence>
<proteinExistence type="predicted"/>
<reference evidence="2 3" key="1">
    <citation type="submission" date="2022-05" db="EMBL/GenBank/DDBJ databases">
        <authorList>
            <consortium name="Genoscope - CEA"/>
            <person name="William W."/>
        </authorList>
    </citation>
    <scope>NUCLEOTIDE SEQUENCE [LARGE SCALE GENOMIC DNA]</scope>
</reference>
<comment type="caution">
    <text evidence="2">The sequence shown here is derived from an EMBL/GenBank/DDBJ whole genome shotgun (WGS) entry which is preliminary data.</text>
</comment>
<feature type="chain" id="PRO_5043392769" evidence="1">
    <location>
        <begin position="20"/>
        <end position="222"/>
    </location>
</feature>
<accession>A0AAU9XCK3</accession>
<sequence length="222" mass="24737">MEIIWIIYVAGLFPVLSEGEILYHQTMTPSWLETHASYIDNSRTSTTDQVTFNAGPVAQRALLKVPLIPPGALRSSTPLTIEITVANDASIGQVVDSDTRYGVSDGARFIGFQTRDRTNYINMYPCYGLEGVPGQTLSSHQYISQATNKPGHSKYPGRFVFTIKLDERWGSCYTAHDGGSVKNIGYSNRLMLSRGLTFEVYSEDRKDRVGIKYIKVVVIQDV</sequence>
<keyword evidence="3" id="KW-1185">Reference proteome</keyword>
<feature type="signal peptide" evidence="1">
    <location>
        <begin position="1"/>
        <end position="19"/>
    </location>
</feature>
<evidence type="ECO:0000256" key="1">
    <source>
        <dbReference type="SAM" id="SignalP"/>
    </source>
</evidence>
<protein>
    <submittedName>
        <fullName evidence="2">Uncharacterized protein</fullName>
    </submittedName>
</protein>
<dbReference type="AlphaFoldDB" id="A0AAU9XCK3"/>
<evidence type="ECO:0000313" key="3">
    <source>
        <dbReference type="Proteomes" id="UP001159428"/>
    </source>
</evidence>
<gene>
    <name evidence="2" type="ORF">PMEA_00020697</name>
</gene>